<evidence type="ECO:0000313" key="1">
    <source>
        <dbReference type="EMBL" id="CEG47393.1"/>
    </source>
</evidence>
<keyword evidence="2" id="KW-1185">Reference proteome</keyword>
<evidence type="ECO:0000313" key="2">
    <source>
        <dbReference type="Proteomes" id="UP000054928"/>
    </source>
</evidence>
<dbReference type="EMBL" id="CCYD01002532">
    <property type="protein sequence ID" value="CEG47393.1"/>
    <property type="molecule type" value="Genomic_DNA"/>
</dbReference>
<sequence length="76" mass="8846">MTQRVEWQRQLLAKHNVIKVYKVIAVKHEIPDSEYADTFFTQLMLLKQGPECGCLDVRDKDKRRPAQAVDMSLIAM</sequence>
<reference evidence="2" key="1">
    <citation type="submission" date="2014-09" db="EMBL/GenBank/DDBJ databases">
        <authorList>
            <person name="Sharma Rahul"/>
            <person name="Thines Marco"/>
        </authorList>
    </citation>
    <scope>NUCLEOTIDE SEQUENCE [LARGE SCALE GENOMIC DNA]</scope>
</reference>
<proteinExistence type="predicted"/>
<organism evidence="1 2">
    <name type="scientific">Plasmopara halstedii</name>
    <name type="common">Downy mildew of sunflower</name>
    <dbReference type="NCBI Taxonomy" id="4781"/>
    <lineage>
        <taxon>Eukaryota</taxon>
        <taxon>Sar</taxon>
        <taxon>Stramenopiles</taxon>
        <taxon>Oomycota</taxon>
        <taxon>Peronosporomycetes</taxon>
        <taxon>Peronosporales</taxon>
        <taxon>Peronosporaceae</taxon>
        <taxon>Plasmopara</taxon>
    </lineage>
</organism>
<protein>
    <submittedName>
        <fullName evidence="1">Uncharacterized protein</fullName>
    </submittedName>
</protein>
<dbReference type="Proteomes" id="UP000054928">
    <property type="component" value="Unassembled WGS sequence"/>
</dbReference>
<dbReference type="RefSeq" id="XP_036263410.1">
    <property type="nucleotide sequence ID" value="XM_036407158.1"/>
</dbReference>
<dbReference type="AlphaFoldDB" id="A0A0P1B1Y6"/>
<accession>A0A0P1B1Y6</accession>
<name>A0A0P1B1Y6_PLAHL</name>
<dbReference type="GeneID" id="59052837"/>